<proteinExistence type="predicted"/>
<dbReference type="AlphaFoldDB" id="A0A381Q2U4"/>
<name>A0A381Q2U4_9ZZZZ</name>
<keyword evidence="1" id="KW-1133">Transmembrane helix</keyword>
<gene>
    <name evidence="2" type="ORF">METZ01_LOCUS25483</name>
</gene>
<protein>
    <submittedName>
        <fullName evidence="2">Uncharacterized protein</fullName>
    </submittedName>
</protein>
<organism evidence="2">
    <name type="scientific">marine metagenome</name>
    <dbReference type="NCBI Taxonomy" id="408172"/>
    <lineage>
        <taxon>unclassified sequences</taxon>
        <taxon>metagenomes</taxon>
        <taxon>ecological metagenomes</taxon>
    </lineage>
</organism>
<dbReference type="EMBL" id="UINC01001152">
    <property type="protein sequence ID" value="SUZ72629.1"/>
    <property type="molecule type" value="Genomic_DNA"/>
</dbReference>
<evidence type="ECO:0000313" key="2">
    <source>
        <dbReference type="EMBL" id="SUZ72629.1"/>
    </source>
</evidence>
<sequence length="32" mass="3729">MPNSIKIIIANFRYTAGSLFFYQLLFQFLGSK</sequence>
<keyword evidence="1" id="KW-0472">Membrane</keyword>
<reference evidence="2" key="1">
    <citation type="submission" date="2018-05" db="EMBL/GenBank/DDBJ databases">
        <authorList>
            <person name="Lanie J.A."/>
            <person name="Ng W.-L."/>
            <person name="Kazmierczak K.M."/>
            <person name="Andrzejewski T.M."/>
            <person name="Davidsen T.M."/>
            <person name="Wayne K.J."/>
            <person name="Tettelin H."/>
            <person name="Glass J.I."/>
            <person name="Rusch D."/>
            <person name="Podicherti R."/>
            <person name="Tsui H.-C.T."/>
            <person name="Winkler M.E."/>
        </authorList>
    </citation>
    <scope>NUCLEOTIDE SEQUENCE</scope>
</reference>
<keyword evidence="1" id="KW-0812">Transmembrane</keyword>
<feature type="transmembrane region" description="Helical" evidence="1">
    <location>
        <begin position="12"/>
        <end position="30"/>
    </location>
</feature>
<evidence type="ECO:0000256" key="1">
    <source>
        <dbReference type="SAM" id="Phobius"/>
    </source>
</evidence>
<accession>A0A381Q2U4</accession>